<feature type="region of interest" description="Disordered" evidence="1">
    <location>
        <begin position="190"/>
        <end position="226"/>
    </location>
</feature>
<feature type="compositionally biased region" description="Pro residues" evidence="1">
    <location>
        <begin position="213"/>
        <end position="224"/>
    </location>
</feature>
<sequence length="543" mass="60166">MILVHSEFDAASVRTALGAPQYSYHFVLEGYAPILGRIGEVVHVASPEDEVDALYDACLAEGRACVFLCFAPPHLVPVTLRCPTIPVFAWEFSSLPCEQWSDDPRSDWRVVLRHCGRAITLSTHTADLVREAMGADFPVFAIPTPSYDAMAPLFDQRAEGGGFEEERVFAFRGAVCDSHADPLFRGPLPWPMTPPPPVAAEEPPPAADSQAPMPDPEGVPPPLLLPARRGARERVSLSLGYAEAWYRDVLFDMLPDRLRVILARLARVGRRVYRALLPRPAMQETAPPEMPEAMLEPEPEPELEPEQVVRLSGVVYTAVLSPADGRKNWLDLVTAFLWAFREEPRATLVLKMPRSARESMHSHIYHALSRFTPFACRVVLAYGFLEDAEYAALVRATTYYVNVSHGEGLCLPLMAFLSAGVPAIAPDHTAMADYVRRDAAFILRSGLEHNVWPFDPRDLFTTMRYRLDWSSIEEAFRASFRVALSGDGAYDAMGRAAHAAMRRYCAGGRVRDLLAEALDVRGEMPRIGPEPAPAFDPDCEIAA</sequence>
<comment type="caution">
    <text evidence="2">The sequence shown here is derived from an EMBL/GenBank/DDBJ whole genome shotgun (WGS) entry which is preliminary data.</text>
</comment>
<keyword evidence="3" id="KW-1185">Reference proteome</keyword>
<gene>
    <name evidence="2" type="ORF">Amme_314_004</name>
</gene>
<evidence type="ECO:0000313" key="2">
    <source>
        <dbReference type="EMBL" id="GAJ30754.1"/>
    </source>
</evidence>
<dbReference type="AlphaFoldDB" id="A0A023D9E4"/>
<organism evidence="2 3">
    <name type="scientific">Acidomonas methanolica NBRC 104435</name>
    <dbReference type="NCBI Taxonomy" id="1231351"/>
    <lineage>
        <taxon>Bacteria</taxon>
        <taxon>Pseudomonadati</taxon>
        <taxon>Pseudomonadota</taxon>
        <taxon>Alphaproteobacteria</taxon>
        <taxon>Acetobacterales</taxon>
        <taxon>Acetobacteraceae</taxon>
        <taxon>Acidomonas</taxon>
    </lineage>
</organism>
<evidence type="ECO:0000256" key="1">
    <source>
        <dbReference type="SAM" id="MobiDB-lite"/>
    </source>
</evidence>
<dbReference type="CDD" id="cd01635">
    <property type="entry name" value="Glycosyltransferase_GTB-type"/>
    <property type="match status" value="1"/>
</dbReference>
<name>A0A023D9E4_ACIMT</name>
<keyword evidence="2" id="KW-0808">Transferase</keyword>
<dbReference type="Proteomes" id="UP000019760">
    <property type="component" value="Unassembled WGS sequence"/>
</dbReference>
<dbReference type="GO" id="GO:0016740">
    <property type="term" value="F:transferase activity"/>
    <property type="evidence" value="ECO:0007669"/>
    <property type="project" value="UniProtKB-KW"/>
</dbReference>
<dbReference type="PANTHER" id="PTHR46656">
    <property type="entry name" value="PUTATIVE-RELATED"/>
    <property type="match status" value="1"/>
</dbReference>
<accession>A0A023D9E4</accession>
<dbReference type="SUPFAM" id="SSF53756">
    <property type="entry name" value="UDP-Glycosyltransferase/glycogen phosphorylase"/>
    <property type="match status" value="1"/>
</dbReference>
<reference evidence="3" key="1">
    <citation type="journal article" date="2014" name="FEMS Microbiol. Lett.">
        <title>Draft Genomic DNA Sequence of the Facultatively Methylotrophic Bacterium Acidomonas methanolica type strain MB58.</title>
        <authorList>
            <person name="Higashiura N."/>
            <person name="Hadano H."/>
            <person name="Hirakawa H."/>
            <person name="Matsutani M."/>
            <person name="Takabe S."/>
            <person name="Matsushita K."/>
            <person name="Azuma Y."/>
        </authorList>
    </citation>
    <scope>NUCLEOTIDE SEQUENCE [LARGE SCALE GENOMIC DNA]</scope>
    <source>
        <strain evidence="3">MB58</strain>
    </source>
</reference>
<dbReference type="EMBL" id="BAND01000279">
    <property type="protein sequence ID" value="GAJ30754.1"/>
    <property type="molecule type" value="Genomic_DNA"/>
</dbReference>
<dbReference type="PANTHER" id="PTHR46656:SF3">
    <property type="entry name" value="PUTATIVE-RELATED"/>
    <property type="match status" value="1"/>
</dbReference>
<feature type="compositionally biased region" description="Pro residues" evidence="1">
    <location>
        <begin position="190"/>
        <end position="206"/>
    </location>
</feature>
<evidence type="ECO:0000313" key="3">
    <source>
        <dbReference type="Proteomes" id="UP000019760"/>
    </source>
</evidence>
<proteinExistence type="predicted"/>
<dbReference type="Gene3D" id="3.40.50.2000">
    <property type="entry name" value="Glycogen Phosphorylase B"/>
    <property type="match status" value="1"/>
</dbReference>
<reference evidence="2 3" key="2">
    <citation type="journal article" date="2014" name="FEMS Microbiol. Lett.">
        <title>Draft genomic DNA sequence of the facultatively methylotrophic bacterium Acidomonas methanolica type strain MB58.</title>
        <authorList>
            <person name="Higashiura N."/>
            <person name="Hadano H."/>
            <person name="Hirakawa H."/>
            <person name="Matsutani M."/>
            <person name="Takabe S."/>
            <person name="Matsushita K."/>
            <person name="Azuma Y."/>
        </authorList>
    </citation>
    <scope>NUCLEOTIDE SEQUENCE [LARGE SCALE GENOMIC DNA]</scope>
    <source>
        <strain evidence="2 3">MB58</strain>
    </source>
</reference>
<protein>
    <submittedName>
        <fullName evidence="2">Glycosyl transferase</fullName>
    </submittedName>
</protein>